<dbReference type="SMART" id="SM00388">
    <property type="entry name" value="HisKA"/>
    <property type="match status" value="1"/>
</dbReference>
<dbReference type="Pfam" id="PF02518">
    <property type="entry name" value="HATPase_c"/>
    <property type="match status" value="1"/>
</dbReference>
<dbReference type="EMBL" id="WOSW01000002">
    <property type="protein sequence ID" value="NHO31486.1"/>
    <property type="molecule type" value="Genomic_DNA"/>
</dbReference>
<feature type="modified residue" description="4-aspartylphosphate" evidence="9">
    <location>
        <position position="674"/>
    </location>
</feature>
<evidence type="ECO:0000256" key="2">
    <source>
        <dbReference type="ARBA" id="ARBA00012438"/>
    </source>
</evidence>
<evidence type="ECO:0000256" key="8">
    <source>
        <dbReference type="ARBA" id="ARBA00023012"/>
    </source>
</evidence>
<comment type="caution">
    <text evidence="13">The sequence shown here is derived from an EMBL/GenBank/DDBJ whole genome shotgun (WGS) entry which is preliminary data.</text>
</comment>
<evidence type="ECO:0000256" key="7">
    <source>
        <dbReference type="ARBA" id="ARBA00022840"/>
    </source>
</evidence>
<evidence type="ECO:0000259" key="12">
    <source>
        <dbReference type="PROSITE" id="PS50110"/>
    </source>
</evidence>
<evidence type="ECO:0000259" key="11">
    <source>
        <dbReference type="PROSITE" id="PS50109"/>
    </source>
</evidence>
<keyword evidence="7" id="KW-0067">ATP-binding</keyword>
<dbReference type="PROSITE" id="PS50109">
    <property type="entry name" value="HIS_KIN"/>
    <property type="match status" value="1"/>
</dbReference>
<evidence type="ECO:0000256" key="3">
    <source>
        <dbReference type="ARBA" id="ARBA00022553"/>
    </source>
</evidence>
<dbReference type="Proteomes" id="UP000615326">
    <property type="component" value="Unassembled WGS sequence"/>
</dbReference>
<reference evidence="13 14" key="1">
    <citation type="journal article" date="2020" name="Int. J. Syst. Evol. Microbiol.">
        <title>Novel acetic acid bacteria from cider fermentations: Acetobacter conturbans sp. nov. and Acetobacter fallax sp. nov.</title>
        <authorList>
            <person name="Sombolestani A.S."/>
            <person name="Cleenwerck I."/>
            <person name="Cnockaert M."/>
            <person name="Borremans W."/>
            <person name="Wieme A.D."/>
            <person name="De Vuyst L."/>
            <person name="Vandamme P."/>
        </authorList>
    </citation>
    <scope>NUCLEOTIDE SEQUENCE [LARGE SCALE GENOMIC DNA]</scope>
    <source>
        <strain evidence="13 14">LMG 1637</strain>
    </source>
</reference>
<dbReference type="SUPFAM" id="SSF52172">
    <property type="entry name" value="CheY-like"/>
    <property type="match status" value="1"/>
</dbReference>
<sequence length="746" mass="80271">MARHPAKRAHVLALLGAALLIVTFGTLAMQLGNEMARHGQLDKQSVGSDQFIRSVNRQVSDARRCHFAWLARQSQDDETCFISAIDQIAEARTGFPVVIRLQERLNQGHAASLNQARTAFTQIASWKAAPEDALRRADTDIVLGNLDQALTRLSSVDTEERADRLADMLRNTSWQKRLDVLGIIIGVLVMITAGWILDRSSLAAAEAEASNRNLALQLRAVLDSLTLGVAVFTPDGQLRHWNDQLGAILGLKDDFLHYGLSYNDLSAALIVEGRPMLEPLSHVERALHKGSCAPPVVVECKGINNADLELCRTLFFAPDGSVDIEERRGFVLTANDITLRLRSERALGEAQKLRAVGQLTAGIAHDFKNLLTVILGNLDLATEADQAGDITRRQHCIDAATHAARRSETLTGQLLSFMRRDRPAPDMVRPADIFLLTTGLLARVIGPRIAVECADASIIWPVQVNPAQLESALLNLAINARDAMPEGGTISIRATNVTFPAGVDLLTLPIESDRGLRVTSDTTPLTAGAWVRIDVTDSGCGMGPEILQQLFEPFFTTKDEGAGTGLGMAMVVNFAHHSGGRVVVSSAPQQGSQVTLWLPRASVDTAPAIPLKEEPPAAKAARKALVVEDDPAIRDIVATILGIAGYRVTEAADGEAAFDLVAEAGNQYDLLVSDVQLPGPLDGFRLANLLAERLPGLGIVCMSGDFTADGHRPAAAPPGARLLPKPFRREGFLKVVAAVMDEKVAS</sequence>
<dbReference type="InterPro" id="IPR011006">
    <property type="entry name" value="CheY-like_superfamily"/>
</dbReference>
<dbReference type="CDD" id="cd00082">
    <property type="entry name" value="HisKA"/>
    <property type="match status" value="1"/>
</dbReference>
<dbReference type="Pfam" id="PF00072">
    <property type="entry name" value="Response_reg"/>
    <property type="match status" value="1"/>
</dbReference>
<feature type="domain" description="Histidine kinase" evidence="11">
    <location>
        <begin position="362"/>
        <end position="602"/>
    </location>
</feature>
<protein>
    <recommendedName>
        <fullName evidence="2">histidine kinase</fullName>
        <ecNumber evidence="2">2.7.13.3</ecNumber>
    </recommendedName>
</protein>
<dbReference type="InterPro" id="IPR036097">
    <property type="entry name" value="HisK_dim/P_sf"/>
</dbReference>
<comment type="catalytic activity">
    <reaction evidence="1">
        <text>ATP + protein L-histidine = ADP + protein N-phospho-L-histidine.</text>
        <dbReference type="EC" id="2.7.13.3"/>
    </reaction>
</comment>
<dbReference type="Gene3D" id="3.40.50.2300">
    <property type="match status" value="1"/>
</dbReference>
<feature type="transmembrane region" description="Helical" evidence="10">
    <location>
        <begin position="178"/>
        <end position="197"/>
    </location>
</feature>
<proteinExistence type="predicted"/>
<keyword evidence="14" id="KW-1185">Reference proteome</keyword>
<dbReference type="Pfam" id="PF00512">
    <property type="entry name" value="HisKA"/>
    <property type="match status" value="1"/>
</dbReference>
<evidence type="ECO:0000256" key="10">
    <source>
        <dbReference type="SAM" id="Phobius"/>
    </source>
</evidence>
<dbReference type="InterPro" id="IPR001789">
    <property type="entry name" value="Sig_transdc_resp-reg_receiver"/>
</dbReference>
<keyword evidence="4" id="KW-0808">Transferase</keyword>
<dbReference type="SUPFAM" id="SSF47384">
    <property type="entry name" value="Homodimeric domain of signal transducing histidine kinase"/>
    <property type="match status" value="1"/>
</dbReference>
<dbReference type="InterPro" id="IPR003594">
    <property type="entry name" value="HATPase_dom"/>
</dbReference>
<feature type="domain" description="Response regulatory" evidence="12">
    <location>
        <begin position="623"/>
        <end position="740"/>
    </location>
</feature>
<feature type="transmembrane region" description="Helical" evidence="10">
    <location>
        <begin position="12"/>
        <end position="31"/>
    </location>
</feature>
<gene>
    <name evidence="13" type="ORF">GOB84_02725</name>
</gene>
<organism evidence="13 14">
    <name type="scientific">Acetobacter fallax</name>
    <dbReference type="NCBI Taxonomy" id="1737473"/>
    <lineage>
        <taxon>Bacteria</taxon>
        <taxon>Pseudomonadati</taxon>
        <taxon>Pseudomonadota</taxon>
        <taxon>Alphaproteobacteria</taxon>
        <taxon>Acetobacterales</taxon>
        <taxon>Acetobacteraceae</taxon>
        <taxon>Acetobacter</taxon>
    </lineage>
</organism>
<dbReference type="SUPFAM" id="SSF55785">
    <property type="entry name" value="PYP-like sensor domain (PAS domain)"/>
    <property type="match status" value="1"/>
</dbReference>
<keyword evidence="8" id="KW-0902">Two-component regulatory system</keyword>
<dbReference type="EC" id="2.7.13.3" evidence="2"/>
<dbReference type="InterPro" id="IPR003661">
    <property type="entry name" value="HisK_dim/P_dom"/>
</dbReference>
<dbReference type="InterPro" id="IPR035965">
    <property type="entry name" value="PAS-like_dom_sf"/>
</dbReference>
<dbReference type="Gene3D" id="3.30.450.20">
    <property type="entry name" value="PAS domain"/>
    <property type="match status" value="1"/>
</dbReference>
<keyword evidence="3 9" id="KW-0597">Phosphoprotein</keyword>
<dbReference type="SMART" id="SM00387">
    <property type="entry name" value="HATPase_c"/>
    <property type="match status" value="1"/>
</dbReference>
<dbReference type="InterPro" id="IPR004358">
    <property type="entry name" value="Sig_transdc_His_kin-like_C"/>
</dbReference>
<dbReference type="PROSITE" id="PS50110">
    <property type="entry name" value="RESPONSE_REGULATORY"/>
    <property type="match status" value="1"/>
</dbReference>
<dbReference type="PRINTS" id="PR00344">
    <property type="entry name" value="BCTRLSENSOR"/>
</dbReference>
<dbReference type="SUPFAM" id="SSF55874">
    <property type="entry name" value="ATPase domain of HSP90 chaperone/DNA topoisomerase II/histidine kinase"/>
    <property type="match status" value="1"/>
</dbReference>
<dbReference type="Gene3D" id="3.30.565.10">
    <property type="entry name" value="Histidine kinase-like ATPase, C-terminal domain"/>
    <property type="match status" value="1"/>
</dbReference>
<dbReference type="Gene3D" id="1.10.287.130">
    <property type="match status" value="1"/>
</dbReference>
<evidence type="ECO:0000256" key="1">
    <source>
        <dbReference type="ARBA" id="ARBA00000085"/>
    </source>
</evidence>
<dbReference type="InterPro" id="IPR005467">
    <property type="entry name" value="His_kinase_dom"/>
</dbReference>
<evidence type="ECO:0000313" key="13">
    <source>
        <dbReference type="EMBL" id="NHO31486.1"/>
    </source>
</evidence>
<dbReference type="SMART" id="SM00448">
    <property type="entry name" value="REC"/>
    <property type="match status" value="1"/>
</dbReference>
<keyword evidence="10" id="KW-1133">Transmembrane helix</keyword>
<evidence type="ECO:0000313" key="14">
    <source>
        <dbReference type="Proteomes" id="UP000615326"/>
    </source>
</evidence>
<dbReference type="PANTHER" id="PTHR43065">
    <property type="entry name" value="SENSOR HISTIDINE KINASE"/>
    <property type="match status" value="1"/>
</dbReference>
<evidence type="ECO:0000256" key="6">
    <source>
        <dbReference type="ARBA" id="ARBA00022777"/>
    </source>
</evidence>
<keyword evidence="5" id="KW-0547">Nucleotide-binding</keyword>
<dbReference type="PANTHER" id="PTHR43065:SF46">
    <property type="entry name" value="C4-DICARBOXYLATE TRANSPORT SENSOR PROTEIN DCTB"/>
    <property type="match status" value="1"/>
</dbReference>
<accession>A0ABX0K5A0</accession>
<evidence type="ECO:0000256" key="4">
    <source>
        <dbReference type="ARBA" id="ARBA00022679"/>
    </source>
</evidence>
<name>A0ABX0K5A0_9PROT</name>
<keyword evidence="6" id="KW-0418">Kinase</keyword>
<evidence type="ECO:0000256" key="9">
    <source>
        <dbReference type="PROSITE-ProRule" id="PRU00169"/>
    </source>
</evidence>
<keyword evidence="10" id="KW-0812">Transmembrane</keyword>
<keyword evidence="10" id="KW-0472">Membrane</keyword>
<dbReference type="RefSeq" id="WP_173576077.1">
    <property type="nucleotide sequence ID" value="NZ_WOSW01000002.1"/>
</dbReference>
<dbReference type="InterPro" id="IPR036890">
    <property type="entry name" value="HATPase_C_sf"/>
</dbReference>
<evidence type="ECO:0000256" key="5">
    <source>
        <dbReference type="ARBA" id="ARBA00022741"/>
    </source>
</evidence>